<protein>
    <submittedName>
        <fullName evidence="1">Uncharacterized protein</fullName>
    </submittedName>
</protein>
<sequence length="76" mass="8082">MAHAQHALPACRAIALLRMQSARGQGQRRGCRTRQPLTACAVQQLRRNDVRSVVAIGHEKSILGACSPHTSGAPSA</sequence>
<comment type="caution">
    <text evidence="1">The sequence shown here is derived from an EMBL/GenBank/DDBJ whole genome shotgun (WGS) entry which is preliminary data.</text>
</comment>
<gene>
    <name evidence="1" type="ORF">SDC9_124346</name>
</gene>
<accession>A0A645CK92</accession>
<dbReference type="EMBL" id="VSSQ01027885">
    <property type="protein sequence ID" value="MPM77343.1"/>
    <property type="molecule type" value="Genomic_DNA"/>
</dbReference>
<organism evidence="1">
    <name type="scientific">bioreactor metagenome</name>
    <dbReference type="NCBI Taxonomy" id="1076179"/>
    <lineage>
        <taxon>unclassified sequences</taxon>
        <taxon>metagenomes</taxon>
        <taxon>ecological metagenomes</taxon>
    </lineage>
</organism>
<evidence type="ECO:0000313" key="1">
    <source>
        <dbReference type="EMBL" id="MPM77343.1"/>
    </source>
</evidence>
<proteinExistence type="predicted"/>
<name>A0A645CK92_9ZZZZ</name>
<dbReference type="AlphaFoldDB" id="A0A645CK92"/>
<reference evidence="1" key="1">
    <citation type="submission" date="2019-08" db="EMBL/GenBank/DDBJ databases">
        <authorList>
            <person name="Kucharzyk K."/>
            <person name="Murdoch R.W."/>
            <person name="Higgins S."/>
            <person name="Loffler F."/>
        </authorList>
    </citation>
    <scope>NUCLEOTIDE SEQUENCE</scope>
</reference>